<dbReference type="AlphaFoldDB" id="A0AAD4HG23"/>
<keyword evidence="3" id="KW-1185">Reference proteome</keyword>
<feature type="compositionally biased region" description="Acidic residues" evidence="1">
    <location>
        <begin position="43"/>
        <end position="55"/>
    </location>
</feature>
<protein>
    <submittedName>
        <fullName evidence="2">Uncharacterized protein</fullName>
    </submittedName>
</protein>
<reference evidence="2" key="1">
    <citation type="journal article" date="2020" name="New Phytol.">
        <title>Comparative genomics reveals dynamic genome evolution in host specialist ectomycorrhizal fungi.</title>
        <authorList>
            <person name="Lofgren L.A."/>
            <person name="Nguyen N.H."/>
            <person name="Vilgalys R."/>
            <person name="Ruytinx J."/>
            <person name="Liao H.L."/>
            <person name="Branco S."/>
            <person name="Kuo A."/>
            <person name="LaButti K."/>
            <person name="Lipzen A."/>
            <person name="Andreopoulos W."/>
            <person name="Pangilinan J."/>
            <person name="Riley R."/>
            <person name="Hundley H."/>
            <person name="Na H."/>
            <person name="Barry K."/>
            <person name="Grigoriev I.V."/>
            <person name="Stajich J.E."/>
            <person name="Kennedy P.G."/>
        </authorList>
    </citation>
    <scope>NUCLEOTIDE SEQUENCE</scope>
    <source>
        <strain evidence="2">FC203</strain>
    </source>
</reference>
<gene>
    <name evidence="2" type="ORF">F5891DRAFT_984340</name>
</gene>
<feature type="region of interest" description="Disordered" evidence="1">
    <location>
        <begin position="1"/>
        <end position="90"/>
    </location>
</feature>
<dbReference type="EMBL" id="JABBWK010000068">
    <property type="protein sequence ID" value="KAG1895258.1"/>
    <property type="molecule type" value="Genomic_DNA"/>
</dbReference>
<sequence>MASHSARLVTSVSGQCHRGEDSETEPQELASSSQIVENKVDLELGEFFDGLDEPDHDNPPHHPSHSCAPSPSYIEDAMPDPLDADEEGNSMHKEHVSAAAAKLLKTGEYLRLPNSSEVLKKACLSFYYGNGKKALKLTDEFQHQIPVNGLILVATVAKGVLSGFCDSGIDKSIDKLMDVPKHCVELEEMLREWAKEGMIGELCNDSDSAVDSEDNNIII</sequence>
<evidence type="ECO:0000256" key="1">
    <source>
        <dbReference type="SAM" id="MobiDB-lite"/>
    </source>
</evidence>
<dbReference type="Proteomes" id="UP001195769">
    <property type="component" value="Unassembled WGS sequence"/>
</dbReference>
<accession>A0AAD4HG23</accession>
<dbReference type="GeneID" id="64671722"/>
<name>A0AAD4HG23_9AGAM</name>
<organism evidence="2 3">
    <name type="scientific">Suillus fuscotomentosus</name>
    <dbReference type="NCBI Taxonomy" id="1912939"/>
    <lineage>
        <taxon>Eukaryota</taxon>
        <taxon>Fungi</taxon>
        <taxon>Dikarya</taxon>
        <taxon>Basidiomycota</taxon>
        <taxon>Agaricomycotina</taxon>
        <taxon>Agaricomycetes</taxon>
        <taxon>Agaricomycetidae</taxon>
        <taxon>Boletales</taxon>
        <taxon>Suillineae</taxon>
        <taxon>Suillaceae</taxon>
        <taxon>Suillus</taxon>
    </lineage>
</organism>
<evidence type="ECO:0000313" key="3">
    <source>
        <dbReference type="Proteomes" id="UP001195769"/>
    </source>
</evidence>
<comment type="caution">
    <text evidence="2">The sequence shown here is derived from an EMBL/GenBank/DDBJ whole genome shotgun (WGS) entry which is preliminary data.</text>
</comment>
<evidence type="ECO:0000313" key="2">
    <source>
        <dbReference type="EMBL" id="KAG1895258.1"/>
    </source>
</evidence>
<proteinExistence type="predicted"/>
<dbReference type="RefSeq" id="XP_041220834.1">
    <property type="nucleotide sequence ID" value="XM_041377424.1"/>
</dbReference>